<organism evidence="1 2">
    <name type="scientific">Rhynchosporium graminicola</name>
    <dbReference type="NCBI Taxonomy" id="2792576"/>
    <lineage>
        <taxon>Eukaryota</taxon>
        <taxon>Fungi</taxon>
        <taxon>Dikarya</taxon>
        <taxon>Ascomycota</taxon>
        <taxon>Pezizomycotina</taxon>
        <taxon>Leotiomycetes</taxon>
        <taxon>Helotiales</taxon>
        <taxon>Ploettnerulaceae</taxon>
        <taxon>Rhynchosporium</taxon>
    </lineage>
</organism>
<evidence type="ECO:0000313" key="2">
    <source>
        <dbReference type="Proteomes" id="UP000178129"/>
    </source>
</evidence>
<reference evidence="2" key="1">
    <citation type="submission" date="2016-03" db="EMBL/GenBank/DDBJ databases">
        <authorList>
            <person name="Ploux O."/>
        </authorList>
    </citation>
    <scope>NUCLEOTIDE SEQUENCE [LARGE SCALE GENOMIC DNA]</scope>
    <source>
        <strain evidence="2">UK7</strain>
    </source>
</reference>
<dbReference type="STRING" id="914237.A0A1E1KCY5"/>
<protein>
    <submittedName>
        <fullName evidence="1">Uncharacterized protein</fullName>
    </submittedName>
</protein>
<dbReference type="InParanoid" id="A0A1E1KCY5"/>
<accession>A0A1E1KCY5</accession>
<gene>
    <name evidence="1" type="ORF">RCO7_14396</name>
</gene>
<dbReference type="EMBL" id="FJUW01000011">
    <property type="protein sequence ID" value="CZS95895.1"/>
    <property type="molecule type" value="Genomic_DNA"/>
</dbReference>
<dbReference type="AlphaFoldDB" id="A0A1E1KCY5"/>
<proteinExistence type="predicted"/>
<comment type="caution">
    <text evidence="1">The sequence shown here is derived from an EMBL/GenBank/DDBJ whole genome shotgun (WGS) entry which is preliminary data.</text>
</comment>
<dbReference type="Proteomes" id="UP000178129">
    <property type="component" value="Unassembled WGS sequence"/>
</dbReference>
<evidence type="ECO:0000313" key="1">
    <source>
        <dbReference type="EMBL" id="CZS95895.1"/>
    </source>
</evidence>
<sequence length="57" mass="6392">MVKSSQRILVQILGLTFPDVHCALLNVGGQVSEEDPNMNPTLIPGKFYELYDQKKES</sequence>
<keyword evidence="2" id="KW-1185">Reference proteome</keyword>
<name>A0A1E1KCY5_9HELO</name>